<dbReference type="Proteomes" id="UP000294702">
    <property type="component" value="Unassembled WGS sequence"/>
</dbReference>
<dbReference type="InterPro" id="IPR035958">
    <property type="entry name" value="SecB-like_sf"/>
</dbReference>
<dbReference type="OrthoDB" id="983047at2"/>
<evidence type="ECO:0000313" key="1">
    <source>
        <dbReference type="EMBL" id="TCJ98879.1"/>
    </source>
</evidence>
<gene>
    <name evidence="1" type="ORF">EV694_1311</name>
</gene>
<dbReference type="RefSeq" id="WP_132690650.1">
    <property type="nucleotide sequence ID" value="NZ_SMFT01000002.1"/>
</dbReference>
<organism evidence="1 2">
    <name type="scientific">Volucribacter psittacicida</name>
    <dbReference type="NCBI Taxonomy" id="203482"/>
    <lineage>
        <taxon>Bacteria</taxon>
        <taxon>Pseudomonadati</taxon>
        <taxon>Pseudomonadota</taxon>
        <taxon>Gammaproteobacteria</taxon>
        <taxon>Pasteurellales</taxon>
        <taxon>Pasteurellaceae</taxon>
        <taxon>Volucribacter</taxon>
    </lineage>
</organism>
<dbReference type="SUPFAM" id="SSF54611">
    <property type="entry name" value="SecB-like"/>
    <property type="match status" value="1"/>
</dbReference>
<dbReference type="EMBL" id="SMFT01000002">
    <property type="protein sequence ID" value="TCJ98879.1"/>
    <property type="molecule type" value="Genomic_DNA"/>
</dbReference>
<accession>A0A4R1FYL4</accession>
<reference evidence="1 2" key="1">
    <citation type="submission" date="2019-03" db="EMBL/GenBank/DDBJ databases">
        <title>Genomic Encyclopedia of Type Strains, Phase IV (KMG-IV): sequencing the most valuable type-strain genomes for metagenomic binning, comparative biology and taxonomic classification.</title>
        <authorList>
            <person name="Goeker M."/>
        </authorList>
    </citation>
    <scope>NUCLEOTIDE SEQUENCE [LARGE SCALE GENOMIC DNA]</scope>
    <source>
        <strain evidence="1 2">DSM 15534</strain>
    </source>
</reference>
<dbReference type="Gene3D" id="3.10.420.10">
    <property type="entry name" value="SecB-like"/>
    <property type="match status" value="1"/>
</dbReference>
<evidence type="ECO:0000313" key="2">
    <source>
        <dbReference type="Proteomes" id="UP000294702"/>
    </source>
</evidence>
<keyword evidence="2" id="KW-1185">Reference proteome</keyword>
<comment type="caution">
    <text evidence="1">The sequence shown here is derived from an EMBL/GenBank/DDBJ whole genome shotgun (WGS) entry which is preliminary data.</text>
</comment>
<name>A0A4R1FYL4_9PAST</name>
<protein>
    <submittedName>
        <fullName evidence="1">Preprotein translocase subunit SecB</fullName>
    </submittedName>
</protein>
<dbReference type="AlphaFoldDB" id="A0A4R1FYL4"/>
<sequence length="142" mass="16396">MNKIKFYDYRVIKTIFEPSESIITKLEAISEDIDCSDEFKNSLSFSPIYPESDKKTFFILFDLQISDSDIVTEKAGIFSLKFVAHFKCESEISDDFRNSRFPIVNAPAIAYPYLRAFVCNYFVNAGYNAINLPTYNFVNSQK</sequence>
<proteinExistence type="predicted"/>